<name>A0AAN8PUX6_PATCE</name>
<evidence type="ECO:0000313" key="4">
    <source>
        <dbReference type="Proteomes" id="UP001347796"/>
    </source>
</evidence>
<feature type="region of interest" description="Disordered" evidence="1">
    <location>
        <begin position="129"/>
        <end position="152"/>
    </location>
</feature>
<organism evidence="3 4">
    <name type="scientific">Patella caerulea</name>
    <name type="common">Rayed Mediterranean limpet</name>
    <dbReference type="NCBI Taxonomy" id="87958"/>
    <lineage>
        <taxon>Eukaryota</taxon>
        <taxon>Metazoa</taxon>
        <taxon>Spiralia</taxon>
        <taxon>Lophotrochozoa</taxon>
        <taxon>Mollusca</taxon>
        <taxon>Gastropoda</taxon>
        <taxon>Patellogastropoda</taxon>
        <taxon>Patelloidea</taxon>
        <taxon>Patellidae</taxon>
        <taxon>Patella</taxon>
    </lineage>
</organism>
<keyword evidence="4" id="KW-1185">Reference proteome</keyword>
<proteinExistence type="predicted"/>
<evidence type="ECO:0000256" key="1">
    <source>
        <dbReference type="SAM" id="MobiDB-lite"/>
    </source>
</evidence>
<accession>A0AAN8PUX6</accession>
<feature type="compositionally biased region" description="Polar residues" evidence="1">
    <location>
        <begin position="29"/>
        <end position="53"/>
    </location>
</feature>
<feature type="region of interest" description="Disordered" evidence="1">
    <location>
        <begin position="1"/>
        <end position="67"/>
    </location>
</feature>
<keyword evidence="2" id="KW-0812">Transmembrane</keyword>
<dbReference type="AlphaFoldDB" id="A0AAN8PUX6"/>
<evidence type="ECO:0000313" key="3">
    <source>
        <dbReference type="EMBL" id="KAK6186192.1"/>
    </source>
</evidence>
<keyword evidence="2" id="KW-1133">Transmembrane helix</keyword>
<gene>
    <name evidence="3" type="ORF">SNE40_008279</name>
</gene>
<evidence type="ECO:0000256" key="2">
    <source>
        <dbReference type="SAM" id="Phobius"/>
    </source>
</evidence>
<keyword evidence="2" id="KW-0472">Membrane</keyword>
<protein>
    <submittedName>
        <fullName evidence="3">Uncharacterized protein</fullName>
    </submittedName>
</protein>
<dbReference type="Proteomes" id="UP001347796">
    <property type="component" value="Unassembled WGS sequence"/>
</dbReference>
<feature type="compositionally biased region" description="Basic and acidic residues" evidence="1">
    <location>
        <begin position="11"/>
        <end position="21"/>
    </location>
</feature>
<feature type="transmembrane region" description="Helical" evidence="2">
    <location>
        <begin position="79"/>
        <end position="101"/>
    </location>
</feature>
<dbReference type="EMBL" id="JAZGQO010000006">
    <property type="protein sequence ID" value="KAK6186192.1"/>
    <property type="molecule type" value="Genomic_DNA"/>
</dbReference>
<reference evidence="3 4" key="1">
    <citation type="submission" date="2024-01" db="EMBL/GenBank/DDBJ databases">
        <title>The genome of the rayed Mediterranean limpet Patella caerulea (Linnaeus, 1758).</title>
        <authorList>
            <person name="Anh-Thu Weber A."/>
            <person name="Halstead-Nussloch G."/>
        </authorList>
    </citation>
    <scope>NUCLEOTIDE SEQUENCE [LARGE SCALE GENOMIC DNA]</scope>
    <source>
        <strain evidence="3">AATW-2023a</strain>
        <tissue evidence="3">Whole specimen</tissue>
    </source>
</reference>
<comment type="caution">
    <text evidence="3">The sequence shown here is derived from an EMBL/GenBank/DDBJ whole genome shotgun (WGS) entry which is preliminary data.</text>
</comment>
<sequence length="672" mass="74348">MGELLMTAYRPRAEPQDEADPRVSLIVDPQSQTHPNSQQTQPSNGVTHQNGGPTVQKKKPGLKQTLPHGCFKNRKRCRLITAIILTVLIISAVAIILAVFLKSSDNDSTLNHVPETKNQSRFLKTTKMPETTTSTAATSTTSTTMPPETTVSVPVPEVNEFANYPDRGDSRLFKINLDNGDIIRTYGSKSSNGNLVSLTSISVAEGTGSDTHIRLGNRNNLASVMLSDGTHVSYDMSDNLQNLEMKIFTGGPIDLNPKTPRAFVQGILIDKNVSVLTRLLLLLSGKQVSPNRRPGVAQTVNTTCISYLPLRVTKCGSQYPYEGAFIEGKVRIGGKSPVLMAALPWPTERDECFQQTWESNTRPNYYIPLPSQLNRSASFAEISQNCDSHVDYFYPVCSSQDAYDQNLHMDMCNTLANQTARAQGGNSVIYSSVFSSCRKIFSSINSMCSALQYKSVDEPTWKTSKDVLSRSLCSLPESQGTVADDQLQVGLHVLAFCPSQTPFRSPEQNINMRFNQSKSIGSPIHINCEGSPEVTFVSVGHAYTGSSSLDRVMHRFRVCSICAFETSVRAVLTNDKICCDDTCLDNRVCREGRIPAIEESTFRQHSSVYCHDFFADRGYNTESLKYNCKGKCETNLSVNFTMFDVSSQKTFYHQAVTCHESELNACKMEFGR</sequence>